<comment type="caution">
    <text evidence="1">The sequence shown here is derived from an EMBL/GenBank/DDBJ whole genome shotgun (WGS) entry which is preliminary data.</text>
</comment>
<protein>
    <submittedName>
        <fullName evidence="1">Phage repressor protein C with HTH and peptisase S24 domain</fullName>
    </submittedName>
</protein>
<dbReference type="AlphaFoldDB" id="A0A4R6RA74"/>
<dbReference type="RefSeq" id="WP_126539163.1">
    <property type="nucleotide sequence ID" value="NZ_BSPM01000007.1"/>
</dbReference>
<name>A0A4R6RA74_9HYPH</name>
<dbReference type="EMBL" id="SNXY01000010">
    <property type="protein sequence ID" value="TDP82537.1"/>
    <property type="molecule type" value="Genomic_DNA"/>
</dbReference>
<accession>A0A4R6RA74</accession>
<evidence type="ECO:0000313" key="2">
    <source>
        <dbReference type="Proteomes" id="UP000294547"/>
    </source>
</evidence>
<gene>
    <name evidence="1" type="ORF">EDD54_3806</name>
</gene>
<dbReference type="Proteomes" id="UP000294547">
    <property type="component" value="Unassembled WGS sequence"/>
</dbReference>
<dbReference type="OrthoDB" id="9792157at2"/>
<sequence>MLSHSGIWDVIDRLAERHGLTASGLARRAGLDATAFNPSKRIGGDGRPRWPSTESLAKVMEATGTSVADLARLVADEPLGALEVKGAAPAGFAPAGFAEDGVQPPLADVADAHVVTVAGPPLAPLYRPGDRLVVSASAPIGRGNRVLYTDETGATAVAEVEAWGDTVALRGPDGATRRLPRSAVVFAARILWVSQ</sequence>
<evidence type="ECO:0000313" key="1">
    <source>
        <dbReference type="EMBL" id="TDP82537.1"/>
    </source>
</evidence>
<proteinExistence type="predicted"/>
<reference evidence="1 2" key="1">
    <citation type="submission" date="2019-03" db="EMBL/GenBank/DDBJ databases">
        <title>Genomic Encyclopedia of Type Strains, Phase IV (KMG-IV): sequencing the most valuable type-strain genomes for metagenomic binning, comparative biology and taxonomic classification.</title>
        <authorList>
            <person name="Goeker M."/>
        </authorList>
    </citation>
    <scope>NUCLEOTIDE SEQUENCE [LARGE SCALE GENOMIC DNA]</scope>
    <source>
        <strain evidence="1 2">DSM 102969</strain>
    </source>
</reference>
<organism evidence="1 2">
    <name type="scientific">Oharaeibacter diazotrophicus</name>
    <dbReference type="NCBI Taxonomy" id="1920512"/>
    <lineage>
        <taxon>Bacteria</taxon>
        <taxon>Pseudomonadati</taxon>
        <taxon>Pseudomonadota</taxon>
        <taxon>Alphaproteobacteria</taxon>
        <taxon>Hyphomicrobiales</taxon>
        <taxon>Pleomorphomonadaceae</taxon>
        <taxon>Oharaeibacter</taxon>
    </lineage>
</organism>
<keyword evidence="2" id="KW-1185">Reference proteome</keyword>